<dbReference type="KEGG" id="pod:PODO_02690"/>
<dbReference type="OrthoDB" id="2586527at2"/>
<evidence type="ECO:0000313" key="1">
    <source>
        <dbReference type="EMBL" id="AWV31630.1"/>
    </source>
</evidence>
<dbReference type="Proteomes" id="UP000249163">
    <property type="component" value="Chromosome"/>
</dbReference>
<protein>
    <submittedName>
        <fullName evidence="2">Uncharacterized protein</fullName>
    </submittedName>
</protein>
<gene>
    <name evidence="2" type="ORF">BJP51_06095</name>
    <name evidence="1" type="ORF">CD191_02755</name>
</gene>
<dbReference type="RefSeq" id="WP_036676704.1">
    <property type="nucleotide sequence ID" value="NZ_CP009428.1"/>
</dbReference>
<accession>A0A1R0WVM9</accession>
<dbReference type="AlphaFoldDB" id="A0A1R0WVM9"/>
<dbReference type="EMBL" id="CP021965">
    <property type="protein sequence ID" value="AWV31630.1"/>
    <property type="molecule type" value="Genomic_DNA"/>
</dbReference>
<evidence type="ECO:0000313" key="2">
    <source>
        <dbReference type="EMBL" id="OMD22390.1"/>
    </source>
</evidence>
<proteinExistence type="predicted"/>
<name>A0A1R0WVM9_9BACL</name>
<organism evidence="2 3">
    <name type="scientific">Paenibacillus odorifer</name>
    <dbReference type="NCBI Taxonomy" id="189426"/>
    <lineage>
        <taxon>Bacteria</taxon>
        <taxon>Bacillati</taxon>
        <taxon>Bacillota</taxon>
        <taxon>Bacilli</taxon>
        <taxon>Bacillales</taxon>
        <taxon>Paenibacillaceae</taxon>
        <taxon>Paenibacillus</taxon>
    </lineage>
</organism>
<evidence type="ECO:0000313" key="4">
    <source>
        <dbReference type="Proteomes" id="UP000249163"/>
    </source>
</evidence>
<evidence type="ECO:0000313" key="3">
    <source>
        <dbReference type="Proteomes" id="UP000187465"/>
    </source>
</evidence>
<reference evidence="1 4" key="2">
    <citation type="submission" date="2017-06" db="EMBL/GenBank/DDBJ databases">
        <title>Complete genome sequence of Paenibacillus odorifer CBA7130.</title>
        <authorList>
            <person name="Nam Y.-D."/>
            <person name="Kang J."/>
            <person name="Chung W.-H."/>
        </authorList>
    </citation>
    <scope>NUCLEOTIDE SEQUENCE [LARGE SCALE GENOMIC DNA]</scope>
    <source>
        <strain evidence="1 4">CBA7130</strain>
    </source>
</reference>
<sequence>MLRFLRYLSLLGDSTLDGVNVLKHYYLGIHQGLLEPISLNYVCFGALWFEENNHRYIVGYAFGQNQIQALRQFSTPSSCKDCLDSKIVYEIYKKIREQQQQQDWSSHQKLPWFTAFKEPWKDVSAGWYVLRSRSTFPLHLSVIRKEKFRLWLEHTAVCENKMEMLACVEKASVTHHVDLKLLEI</sequence>
<dbReference type="GeneID" id="31569171"/>
<dbReference type="EMBL" id="MKQP01000067">
    <property type="protein sequence ID" value="OMD22390.1"/>
    <property type="molecule type" value="Genomic_DNA"/>
</dbReference>
<dbReference type="Proteomes" id="UP000187465">
    <property type="component" value="Unassembled WGS sequence"/>
</dbReference>
<reference evidence="2 3" key="1">
    <citation type="submission" date="2016-10" db="EMBL/GenBank/DDBJ databases">
        <title>Paenibacillus species isolates.</title>
        <authorList>
            <person name="Beno S.M."/>
        </authorList>
    </citation>
    <scope>NUCLEOTIDE SEQUENCE [LARGE SCALE GENOMIC DNA]</scope>
    <source>
        <strain evidence="2 3">FSL H7-0604</strain>
    </source>
</reference>